<gene>
    <name evidence="1" type="ORF">S03H2_44572</name>
</gene>
<dbReference type="AlphaFoldDB" id="X1I4H7"/>
<proteinExistence type="predicted"/>
<name>X1I4H7_9ZZZZ</name>
<accession>X1I4H7</accession>
<organism evidence="1">
    <name type="scientific">marine sediment metagenome</name>
    <dbReference type="NCBI Taxonomy" id="412755"/>
    <lineage>
        <taxon>unclassified sequences</taxon>
        <taxon>metagenomes</taxon>
        <taxon>ecological metagenomes</taxon>
    </lineage>
</organism>
<reference evidence="1" key="1">
    <citation type="journal article" date="2014" name="Front. Microbiol.">
        <title>High frequency of phylogenetically diverse reductive dehalogenase-homologous genes in deep subseafloor sedimentary metagenomes.</title>
        <authorList>
            <person name="Kawai M."/>
            <person name="Futagami T."/>
            <person name="Toyoda A."/>
            <person name="Takaki Y."/>
            <person name="Nishi S."/>
            <person name="Hori S."/>
            <person name="Arai W."/>
            <person name="Tsubouchi T."/>
            <person name="Morono Y."/>
            <person name="Uchiyama I."/>
            <person name="Ito T."/>
            <person name="Fujiyama A."/>
            <person name="Inagaki F."/>
            <person name="Takami H."/>
        </authorList>
    </citation>
    <scope>NUCLEOTIDE SEQUENCE</scope>
    <source>
        <strain evidence="1">Expedition CK06-06</strain>
    </source>
</reference>
<dbReference type="EMBL" id="BARU01027879">
    <property type="protein sequence ID" value="GAH64215.1"/>
    <property type="molecule type" value="Genomic_DNA"/>
</dbReference>
<evidence type="ECO:0000313" key="1">
    <source>
        <dbReference type="EMBL" id="GAH64215.1"/>
    </source>
</evidence>
<feature type="non-terminal residue" evidence="1">
    <location>
        <position position="104"/>
    </location>
</feature>
<comment type="caution">
    <text evidence="1">The sequence shown here is derived from an EMBL/GenBank/DDBJ whole genome shotgun (WGS) entry which is preliminary data.</text>
</comment>
<protein>
    <submittedName>
        <fullName evidence="1">Uncharacterized protein</fullName>
    </submittedName>
</protein>
<sequence length="104" mass="11343">MSVSPTDPPLAIRTRYLGKYAADPTPTEEGCWYYNTTDHHFAYWNGTAWIPWPAGDGLVWDGTGTTSIVVDTGGDYVMNVTAPLLASITYVLDINIDTDPACDP</sequence>